<dbReference type="InterPro" id="IPR042197">
    <property type="entry name" value="Apaf_helical"/>
</dbReference>
<dbReference type="Proteomes" id="UP001054821">
    <property type="component" value="Chromosome 6"/>
</dbReference>
<dbReference type="InterPro" id="IPR044974">
    <property type="entry name" value="Disease_R_plants"/>
</dbReference>
<gene>
    <name evidence="2" type="ORF">L3X38_032445</name>
</gene>
<organism evidence="2 3">
    <name type="scientific">Prunus dulcis</name>
    <name type="common">Almond</name>
    <name type="synonym">Amygdalus dulcis</name>
    <dbReference type="NCBI Taxonomy" id="3755"/>
    <lineage>
        <taxon>Eukaryota</taxon>
        <taxon>Viridiplantae</taxon>
        <taxon>Streptophyta</taxon>
        <taxon>Embryophyta</taxon>
        <taxon>Tracheophyta</taxon>
        <taxon>Spermatophyta</taxon>
        <taxon>Magnoliopsida</taxon>
        <taxon>eudicotyledons</taxon>
        <taxon>Gunneridae</taxon>
        <taxon>Pentapetalae</taxon>
        <taxon>rosids</taxon>
        <taxon>fabids</taxon>
        <taxon>Rosales</taxon>
        <taxon>Rosaceae</taxon>
        <taxon>Amygdaloideae</taxon>
        <taxon>Amygdaleae</taxon>
        <taxon>Prunus</taxon>
    </lineage>
</organism>
<keyword evidence="3" id="KW-1185">Reference proteome</keyword>
<comment type="caution">
    <text evidence="2">The sequence shown here is derived from an EMBL/GenBank/DDBJ whole genome shotgun (WGS) entry which is preliminary data.</text>
</comment>
<dbReference type="Gene3D" id="1.10.8.430">
    <property type="entry name" value="Helical domain of apoptotic protease-activating factors"/>
    <property type="match status" value="1"/>
</dbReference>
<evidence type="ECO:0000259" key="1">
    <source>
        <dbReference type="Pfam" id="PF00931"/>
    </source>
</evidence>
<evidence type="ECO:0000313" key="3">
    <source>
        <dbReference type="Proteomes" id="UP001054821"/>
    </source>
</evidence>
<dbReference type="PRINTS" id="PR00364">
    <property type="entry name" value="DISEASERSIST"/>
</dbReference>
<dbReference type="Pfam" id="PF00931">
    <property type="entry name" value="NB-ARC"/>
    <property type="match status" value="1"/>
</dbReference>
<proteinExistence type="predicted"/>
<dbReference type="InterPro" id="IPR002182">
    <property type="entry name" value="NB-ARC"/>
</dbReference>
<feature type="domain" description="NB-ARC" evidence="1">
    <location>
        <begin position="2"/>
        <end position="74"/>
    </location>
</feature>
<reference evidence="2 3" key="1">
    <citation type="journal article" date="2022" name="G3 (Bethesda)">
        <title>Whole-genome sequence and methylome profiling of the almond [Prunus dulcis (Mill.) D.A. Webb] cultivar 'Nonpareil'.</title>
        <authorList>
            <person name="D'Amico-Willman K.M."/>
            <person name="Ouma W.Z."/>
            <person name="Meulia T."/>
            <person name="Sideli G.M."/>
            <person name="Gradziel T.M."/>
            <person name="Fresnedo-Ramirez J."/>
        </authorList>
    </citation>
    <scope>NUCLEOTIDE SEQUENCE [LARGE SCALE GENOMIC DNA]</scope>
    <source>
        <strain evidence="2">Clone GOH B32 T37-40</strain>
    </source>
</reference>
<dbReference type="AlphaFoldDB" id="A0AAD4VED8"/>
<dbReference type="EMBL" id="JAJFAZ020000006">
    <property type="protein sequence ID" value="KAI5323373.1"/>
    <property type="molecule type" value="Genomic_DNA"/>
</dbReference>
<dbReference type="Gene3D" id="3.40.50.300">
    <property type="entry name" value="P-loop containing nucleotide triphosphate hydrolases"/>
    <property type="match status" value="1"/>
</dbReference>
<name>A0AAD4VED8_PRUDU</name>
<dbReference type="GO" id="GO:0098542">
    <property type="term" value="P:defense response to other organism"/>
    <property type="evidence" value="ECO:0007669"/>
    <property type="project" value="TreeGrafter"/>
</dbReference>
<dbReference type="InterPro" id="IPR027417">
    <property type="entry name" value="P-loop_NTPase"/>
</dbReference>
<sequence length="124" mass="13674">MLRNLGDASVGDDKGELQKKINEYLLGKRFLIVMDNVWSLDVTWWLRICEALPKGNGSSITTRIEKVVQKMGKIAFAGDGGECMHPELENIGKEIVEKCKGLPLAIKAVGGIMLCKPSCYHAKI</sequence>
<protein>
    <recommendedName>
        <fullName evidence="1">NB-ARC domain-containing protein</fullName>
    </recommendedName>
</protein>
<dbReference type="PANTHER" id="PTHR23155:SF1172">
    <property type="entry name" value="DISEASE RESISTANCE RPP13-LIKE PROTEIN 4"/>
    <property type="match status" value="1"/>
</dbReference>
<dbReference type="PANTHER" id="PTHR23155">
    <property type="entry name" value="DISEASE RESISTANCE PROTEIN RP"/>
    <property type="match status" value="1"/>
</dbReference>
<dbReference type="GO" id="GO:0043531">
    <property type="term" value="F:ADP binding"/>
    <property type="evidence" value="ECO:0007669"/>
    <property type="project" value="InterPro"/>
</dbReference>
<evidence type="ECO:0000313" key="2">
    <source>
        <dbReference type="EMBL" id="KAI5323373.1"/>
    </source>
</evidence>
<accession>A0AAD4VED8</accession>
<dbReference type="SUPFAM" id="SSF52540">
    <property type="entry name" value="P-loop containing nucleoside triphosphate hydrolases"/>
    <property type="match status" value="1"/>
</dbReference>